<sequence length="143" mass="13834">MPASRSVRTTGALVVAGLVALGGAACTSSSHPEADGQSVAAACATLADSVEQAMTAFTEADAADPTAAAQATAEVRDGLAAAVTSIGNARVEAVAADLRAGFDVLAEATAAASKGDIAGATGLADATDRIRTGLAEYHDLCSG</sequence>
<name>A0A177KBK2_9MICO</name>
<keyword evidence="1" id="KW-0732">Signal</keyword>
<evidence type="ECO:0000313" key="3">
    <source>
        <dbReference type="Proteomes" id="UP000076998"/>
    </source>
</evidence>
<comment type="caution">
    <text evidence="2">The sequence shown here is derived from an EMBL/GenBank/DDBJ whole genome shotgun (WGS) entry which is preliminary data.</text>
</comment>
<gene>
    <name evidence="2" type="ORF">AYL44_00365</name>
</gene>
<accession>A0A177KBK2</accession>
<feature type="chain" id="PRO_5038513538" evidence="1">
    <location>
        <begin position="25"/>
        <end position="143"/>
    </location>
</feature>
<protein>
    <submittedName>
        <fullName evidence="2">Uncharacterized protein</fullName>
    </submittedName>
</protein>
<proteinExistence type="predicted"/>
<dbReference type="RefSeq" id="WP_064001295.1">
    <property type="nucleotide sequence ID" value="NZ_LSTV01000001.1"/>
</dbReference>
<dbReference type="EMBL" id="LSTV01000001">
    <property type="protein sequence ID" value="OAH50779.1"/>
    <property type="molecule type" value="Genomic_DNA"/>
</dbReference>
<dbReference type="OrthoDB" id="5084087at2"/>
<evidence type="ECO:0000313" key="2">
    <source>
        <dbReference type="EMBL" id="OAH50779.1"/>
    </source>
</evidence>
<dbReference type="AlphaFoldDB" id="A0A177KBK2"/>
<evidence type="ECO:0000256" key="1">
    <source>
        <dbReference type="SAM" id="SignalP"/>
    </source>
</evidence>
<dbReference type="PROSITE" id="PS51257">
    <property type="entry name" value="PROKAR_LIPOPROTEIN"/>
    <property type="match status" value="1"/>
</dbReference>
<organism evidence="2 3">
    <name type="scientific">Microbacterium oleivorans</name>
    <dbReference type="NCBI Taxonomy" id="273677"/>
    <lineage>
        <taxon>Bacteria</taxon>
        <taxon>Bacillati</taxon>
        <taxon>Actinomycetota</taxon>
        <taxon>Actinomycetes</taxon>
        <taxon>Micrococcales</taxon>
        <taxon>Microbacteriaceae</taxon>
        <taxon>Microbacterium</taxon>
    </lineage>
</organism>
<dbReference type="Proteomes" id="UP000076998">
    <property type="component" value="Unassembled WGS sequence"/>
</dbReference>
<feature type="signal peptide" evidence="1">
    <location>
        <begin position="1"/>
        <end position="24"/>
    </location>
</feature>
<reference evidence="2 3" key="1">
    <citation type="submission" date="2016-02" db="EMBL/GenBank/DDBJ databases">
        <authorList>
            <person name="Wen L."/>
            <person name="He K."/>
            <person name="Yang H."/>
        </authorList>
    </citation>
    <scope>NUCLEOTIDE SEQUENCE [LARGE SCALE GENOMIC DNA]</scope>
    <source>
        <strain evidence="2 3">CD11_3</strain>
    </source>
</reference>